<organism evidence="1 2">
    <name type="scientific">Stylosanthes scabra</name>
    <dbReference type="NCBI Taxonomy" id="79078"/>
    <lineage>
        <taxon>Eukaryota</taxon>
        <taxon>Viridiplantae</taxon>
        <taxon>Streptophyta</taxon>
        <taxon>Embryophyta</taxon>
        <taxon>Tracheophyta</taxon>
        <taxon>Spermatophyta</taxon>
        <taxon>Magnoliopsida</taxon>
        <taxon>eudicotyledons</taxon>
        <taxon>Gunneridae</taxon>
        <taxon>Pentapetalae</taxon>
        <taxon>rosids</taxon>
        <taxon>fabids</taxon>
        <taxon>Fabales</taxon>
        <taxon>Fabaceae</taxon>
        <taxon>Papilionoideae</taxon>
        <taxon>50 kb inversion clade</taxon>
        <taxon>dalbergioids sensu lato</taxon>
        <taxon>Dalbergieae</taxon>
        <taxon>Pterocarpus clade</taxon>
        <taxon>Stylosanthes</taxon>
    </lineage>
</organism>
<name>A0ABU6W9P3_9FABA</name>
<gene>
    <name evidence="1" type="ORF">PIB30_030611</name>
</gene>
<keyword evidence="2" id="KW-1185">Reference proteome</keyword>
<sequence>MEPCVHILALGGTPNWQNGHLCVRTYAHATLETGSIWLCPDIVAHATLISYACNTPWRLKRRFYQDKVAPNQPVRLVQPGTGPLTGPSHLKDRKCIQTVKNRIEPTGSVENRRLGRFLKTRPEVKRLLLSTIFDPYPITHNPITTAAQSPTAGYPLALFGGSTAFSRRL</sequence>
<evidence type="ECO:0000313" key="2">
    <source>
        <dbReference type="Proteomes" id="UP001341840"/>
    </source>
</evidence>
<evidence type="ECO:0000313" key="1">
    <source>
        <dbReference type="EMBL" id="MED6182655.1"/>
    </source>
</evidence>
<protein>
    <submittedName>
        <fullName evidence="1">Uncharacterized protein</fullName>
    </submittedName>
</protein>
<accession>A0ABU6W9P3</accession>
<comment type="caution">
    <text evidence="1">The sequence shown here is derived from an EMBL/GenBank/DDBJ whole genome shotgun (WGS) entry which is preliminary data.</text>
</comment>
<dbReference type="Proteomes" id="UP001341840">
    <property type="component" value="Unassembled WGS sequence"/>
</dbReference>
<proteinExistence type="predicted"/>
<dbReference type="EMBL" id="JASCZI010181371">
    <property type="protein sequence ID" value="MED6182655.1"/>
    <property type="molecule type" value="Genomic_DNA"/>
</dbReference>
<reference evidence="1 2" key="1">
    <citation type="journal article" date="2023" name="Plants (Basel)">
        <title>Bridging the Gap: Combining Genomics and Transcriptomics Approaches to Understand Stylosanthes scabra, an Orphan Legume from the Brazilian Caatinga.</title>
        <authorList>
            <person name="Ferreira-Neto J.R.C."/>
            <person name="da Silva M.D."/>
            <person name="Binneck E."/>
            <person name="de Melo N.F."/>
            <person name="da Silva R.H."/>
            <person name="de Melo A.L.T.M."/>
            <person name="Pandolfi V."/>
            <person name="Bustamante F.O."/>
            <person name="Brasileiro-Vidal A.C."/>
            <person name="Benko-Iseppon A.M."/>
        </authorList>
    </citation>
    <scope>NUCLEOTIDE SEQUENCE [LARGE SCALE GENOMIC DNA]</scope>
    <source>
        <tissue evidence="1">Leaves</tissue>
    </source>
</reference>